<protein>
    <submittedName>
        <fullName evidence="2">Uncharacterized protein</fullName>
    </submittedName>
</protein>
<feature type="region of interest" description="Disordered" evidence="1">
    <location>
        <begin position="1"/>
        <end position="28"/>
    </location>
</feature>
<dbReference type="AlphaFoldDB" id="A0A6A7BRT9"/>
<keyword evidence="3" id="KW-1185">Reference proteome</keyword>
<accession>A0A6A7BRT9</accession>
<gene>
    <name evidence="2" type="ORF">K470DRAFT_272852</name>
</gene>
<organism evidence="2 3">
    <name type="scientific">Piedraia hortae CBS 480.64</name>
    <dbReference type="NCBI Taxonomy" id="1314780"/>
    <lineage>
        <taxon>Eukaryota</taxon>
        <taxon>Fungi</taxon>
        <taxon>Dikarya</taxon>
        <taxon>Ascomycota</taxon>
        <taxon>Pezizomycotina</taxon>
        <taxon>Dothideomycetes</taxon>
        <taxon>Dothideomycetidae</taxon>
        <taxon>Capnodiales</taxon>
        <taxon>Piedraiaceae</taxon>
        <taxon>Piedraia</taxon>
    </lineage>
</organism>
<name>A0A6A7BRT9_9PEZI</name>
<evidence type="ECO:0000256" key="1">
    <source>
        <dbReference type="SAM" id="MobiDB-lite"/>
    </source>
</evidence>
<dbReference type="Proteomes" id="UP000799421">
    <property type="component" value="Unassembled WGS sequence"/>
</dbReference>
<reference evidence="2" key="1">
    <citation type="journal article" date="2020" name="Stud. Mycol.">
        <title>101 Dothideomycetes genomes: a test case for predicting lifestyles and emergence of pathogens.</title>
        <authorList>
            <person name="Haridas S."/>
            <person name="Albert R."/>
            <person name="Binder M."/>
            <person name="Bloem J."/>
            <person name="Labutti K."/>
            <person name="Salamov A."/>
            <person name="Andreopoulos B."/>
            <person name="Baker S."/>
            <person name="Barry K."/>
            <person name="Bills G."/>
            <person name="Bluhm B."/>
            <person name="Cannon C."/>
            <person name="Castanera R."/>
            <person name="Culley D."/>
            <person name="Daum C."/>
            <person name="Ezra D."/>
            <person name="Gonzalez J."/>
            <person name="Henrissat B."/>
            <person name="Kuo A."/>
            <person name="Liang C."/>
            <person name="Lipzen A."/>
            <person name="Lutzoni F."/>
            <person name="Magnuson J."/>
            <person name="Mondo S."/>
            <person name="Nolan M."/>
            <person name="Ohm R."/>
            <person name="Pangilinan J."/>
            <person name="Park H.-J."/>
            <person name="Ramirez L."/>
            <person name="Alfaro M."/>
            <person name="Sun H."/>
            <person name="Tritt A."/>
            <person name="Yoshinaga Y."/>
            <person name="Zwiers L.-H."/>
            <person name="Turgeon B."/>
            <person name="Goodwin S."/>
            <person name="Spatafora J."/>
            <person name="Crous P."/>
            <person name="Grigoriev I."/>
        </authorList>
    </citation>
    <scope>NUCLEOTIDE SEQUENCE</scope>
    <source>
        <strain evidence="2">CBS 480.64</strain>
    </source>
</reference>
<dbReference type="OrthoDB" id="2530523at2759"/>
<evidence type="ECO:0000313" key="2">
    <source>
        <dbReference type="EMBL" id="KAF2857940.1"/>
    </source>
</evidence>
<sequence>MDHTQQTTTPPQPAVSKPTKSADTAEDAKDPVSLLIEINVELLAEVNKLQIEGKGGATSNQQVAQLRAQGLPGDLAAPEYIDVLRRVQANLAFLVARAQQQQGKQPQGQGASSQAEMIRKVIMMGPPIHMAHLADRYRELKEKFDEGLG</sequence>
<proteinExistence type="predicted"/>
<evidence type="ECO:0000313" key="3">
    <source>
        <dbReference type="Proteomes" id="UP000799421"/>
    </source>
</evidence>
<dbReference type="EMBL" id="MU006022">
    <property type="protein sequence ID" value="KAF2857940.1"/>
    <property type="molecule type" value="Genomic_DNA"/>
</dbReference>